<dbReference type="PANTHER" id="PTHR43448:SF2">
    <property type="entry name" value="PROTOHEME IX FARNESYLTRANSFERASE, MITOCHONDRIAL"/>
    <property type="match status" value="1"/>
</dbReference>
<keyword evidence="5 14" id="KW-0812">Transmembrane</keyword>
<evidence type="ECO:0000256" key="11">
    <source>
        <dbReference type="ARBA" id="ARBA00030253"/>
    </source>
</evidence>
<comment type="subcellular location">
    <subcellularLocation>
        <location evidence="1">Mitochondrion membrane</location>
        <topology evidence="1">Multi-pass membrane protein</topology>
    </subcellularLocation>
</comment>
<keyword evidence="7 14" id="KW-1133">Transmembrane helix</keyword>
<keyword evidence="8" id="KW-0496">Mitochondrion</keyword>
<dbReference type="STRING" id="246404.A0A507ETG5"/>
<evidence type="ECO:0000256" key="13">
    <source>
        <dbReference type="SAM" id="MobiDB-lite"/>
    </source>
</evidence>
<dbReference type="Gene3D" id="1.10.357.140">
    <property type="entry name" value="UbiA prenyltransferase"/>
    <property type="match status" value="1"/>
</dbReference>
<keyword evidence="6" id="KW-0809">Transit peptide</keyword>
<dbReference type="Gene3D" id="1.25.40.10">
    <property type="entry name" value="Tetratricopeptide repeat domain"/>
    <property type="match status" value="4"/>
</dbReference>
<dbReference type="Pfam" id="PF13374">
    <property type="entry name" value="TPR_10"/>
    <property type="match status" value="1"/>
</dbReference>
<dbReference type="InterPro" id="IPR044878">
    <property type="entry name" value="UbiA_sf"/>
</dbReference>
<evidence type="ECO:0000256" key="12">
    <source>
        <dbReference type="PROSITE-ProRule" id="PRU00339"/>
    </source>
</evidence>
<feature type="transmembrane region" description="Helical" evidence="14">
    <location>
        <begin position="213"/>
        <end position="233"/>
    </location>
</feature>
<evidence type="ECO:0000256" key="8">
    <source>
        <dbReference type="ARBA" id="ARBA00023128"/>
    </source>
</evidence>
<dbReference type="GO" id="GO:0008495">
    <property type="term" value="F:protoheme IX farnesyltransferase activity"/>
    <property type="evidence" value="ECO:0007669"/>
    <property type="project" value="InterPro"/>
</dbReference>
<dbReference type="PANTHER" id="PTHR43448">
    <property type="entry name" value="PROTOHEME IX FARNESYLTRANSFERASE, MITOCHONDRIAL"/>
    <property type="match status" value="1"/>
</dbReference>
<feature type="transmembrane region" description="Helical" evidence="14">
    <location>
        <begin position="186"/>
        <end position="207"/>
    </location>
</feature>
<protein>
    <recommendedName>
        <fullName evidence="3">Protoheme IX farnesyltransferase, mitochondrial</fullName>
    </recommendedName>
    <alternativeName>
        <fullName evidence="11">Heme O synthase</fullName>
    </alternativeName>
</protein>
<dbReference type="EMBL" id="QEAP01000407">
    <property type="protein sequence ID" value="TPX67172.1"/>
    <property type="molecule type" value="Genomic_DNA"/>
</dbReference>
<evidence type="ECO:0000256" key="5">
    <source>
        <dbReference type="ARBA" id="ARBA00022692"/>
    </source>
</evidence>
<dbReference type="InterPro" id="IPR011990">
    <property type="entry name" value="TPR-like_helical_dom_sf"/>
</dbReference>
<evidence type="ECO:0000313" key="15">
    <source>
        <dbReference type="EMBL" id="TPX67172.1"/>
    </source>
</evidence>
<feature type="repeat" description="TPR" evidence="12">
    <location>
        <begin position="1064"/>
        <end position="1097"/>
    </location>
</feature>
<dbReference type="CDD" id="cd13957">
    <property type="entry name" value="PT_UbiA_Cox10"/>
    <property type="match status" value="1"/>
</dbReference>
<evidence type="ECO:0000313" key="16">
    <source>
        <dbReference type="Proteomes" id="UP000320333"/>
    </source>
</evidence>
<evidence type="ECO:0000256" key="9">
    <source>
        <dbReference type="ARBA" id="ARBA00023133"/>
    </source>
</evidence>
<keyword evidence="12" id="KW-0802">TPR repeat</keyword>
<comment type="caution">
    <text evidence="15">The sequence shown here is derived from an EMBL/GenBank/DDBJ whole genome shotgun (WGS) entry which is preliminary data.</text>
</comment>
<comment type="similarity">
    <text evidence="2">Belongs to the UbiA prenyltransferase family.</text>
</comment>
<dbReference type="InterPro" id="IPR006369">
    <property type="entry name" value="Protohaem_IX_farnesylTrfase"/>
</dbReference>
<keyword evidence="9" id="KW-0350">Heme biosynthesis</keyword>
<dbReference type="HAMAP" id="MF_00154">
    <property type="entry name" value="CyoE_CtaB"/>
    <property type="match status" value="1"/>
</dbReference>
<feature type="transmembrane region" description="Helical" evidence="14">
    <location>
        <begin position="162"/>
        <end position="179"/>
    </location>
</feature>
<feature type="compositionally biased region" description="Polar residues" evidence="13">
    <location>
        <begin position="1"/>
        <end position="12"/>
    </location>
</feature>
<dbReference type="InterPro" id="IPR000537">
    <property type="entry name" value="UbiA_prenyltransferase"/>
</dbReference>
<dbReference type="OrthoDB" id="10267514at2759"/>
<organism evidence="15 16">
    <name type="scientific">Chytriomyces confervae</name>
    <dbReference type="NCBI Taxonomy" id="246404"/>
    <lineage>
        <taxon>Eukaryota</taxon>
        <taxon>Fungi</taxon>
        <taxon>Fungi incertae sedis</taxon>
        <taxon>Chytridiomycota</taxon>
        <taxon>Chytridiomycota incertae sedis</taxon>
        <taxon>Chytridiomycetes</taxon>
        <taxon>Chytridiales</taxon>
        <taxon>Chytriomycetaceae</taxon>
        <taxon>Chytriomyces</taxon>
    </lineage>
</organism>
<evidence type="ECO:0000256" key="10">
    <source>
        <dbReference type="ARBA" id="ARBA00023136"/>
    </source>
</evidence>
<accession>A0A507ETG5</accession>
<feature type="region of interest" description="Disordered" evidence="13">
    <location>
        <begin position="1"/>
        <end position="40"/>
    </location>
</feature>
<proteinExistence type="inferred from homology"/>
<reference evidence="15 16" key="1">
    <citation type="journal article" date="2019" name="Sci. Rep.">
        <title>Comparative genomics of chytrid fungi reveal insights into the obligate biotrophic and pathogenic lifestyle of Synchytrium endobioticum.</title>
        <authorList>
            <person name="van de Vossenberg B.T.L.H."/>
            <person name="Warris S."/>
            <person name="Nguyen H.D.T."/>
            <person name="van Gent-Pelzer M.P.E."/>
            <person name="Joly D.L."/>
            <person name="van de Geest H.C."/>
            <person name="Bonants P.J.M."/>
            <person name="Smith D.S."/>
            <person name="Levesque C.A."/>
            <person name="van der Lee T.A.J."/>
        </authorList>
    </citation>
    <scope>NUCLEOTIDE SEQUENCE [LARGE SCALE GENOMIC DNA]</scope>
    <source>
        <strain evidence="15 16">CBS 675.73</strain>
    </source>
</reference>
<evidence type="ECO:0000256" key="4">
    <source>
        <dbReference type="ARBA" id="ARBA00022679"/>
    </source>
</evidence>
<dbReference type="Pfam" id="PF13176">
    <property type="entry name" value="TPR_7"/>
    <property type="match status" value="1"/>
</dbReference>
<feature type="compositionally biased region" description="Low complexity" evidence="13">
    <location>
        <begin position="30"/>
        <end position="40"/>
    </location>
</feature>
<evidence type="ECO:0000256" key="3">
    <source>
        <dbReference type="ARBA" id="ARBA00016335"/>
    </source>
</evidence>
<dbReference type="SMART" id="SM00028">
    <property type="entry name" value="TPR"/>
    <property type="match status" value="9"/>
</dbReference>
<dbReference type="FunFam" id="1.10.357.140:FF:000004">
    <property type="entry name" value="Protoheme IX farnesyltransferase, mitochondrial"/>
    <property type="match status" value="1"/>
</dbReference>
<dbReference type="GO" id="GO:0006784">
    <property type="term" value="P:heme A biosynthetic process"/>
    <property type="evidence" value="ECO:0007669"/>
    <property type="project" value="TreeGrafter"/>
</dbReference>
<evidence type="ECO:0000256" key="6">
    <source>
        <dbReference type="ARBA" id="ARBA00022946"/>
    </source>
</evidence>
<feature type="transmembrane region" description="Helical" evidence="14">
    <location>
        <begin position="264"/>
        <end position="286"/>
    </location>
</feature>
<dbReference type="Proteomes" id="UP000320333">
    <property type="component" value="Unassembled WGS sequence"/>
</dbReference>
<feature type="region of interest" description="Disordered" evidence="13">
    <location>
        <begin position="371"/>
        <end position="391"/>
    </location>
</feature>
<keyword evidence="10 14" id="KW-0472">Membrane</keyword>
<gene>
    <name evidence="15" type="ORF">CcCBS67573_g07572</name>
</gene>
<dbReference type="InterPro" id="IPR019734">
    <property type="entry name" value="TPR_rpt"/>
</dbReference>
<keyword evidence="4" id="KW-0808">Transferase</keyword>
<dbReference type="Pfam" id="PF01040">
    <property type="entry name" value="UbiA"/>
    <property type="match status" value="1"/>
</dbReference>
<evidence type="ECO:0000256" key="7">
    <source>
        <dbReference type="ARBA" id="ARBA00022989"/>
    </source>
</evidence>
<sequence>MRTSKPTASTSPFHPAKLPSSDPTTSINKSSASLDSSSLDDPSIDALRWKAAPTGSFVNQFLELSKARLAALVVLTTMAGYAMAPMAVSLPILLATTTGTALCVSSANALNQWSEAPFDAQMKRTKSRLLVTHAMSGPQAVGIGLASGVAGVATLYTLVNPLTAALGLANIVLYAGVYTPMKRFTIWNTWVGALVGAIPPIMGWVACTGSLDAGALVMGSMLFCWQFPHFNALSWNLRQDYAKAGYHMMSAVDPALNARVSLRYALALFPVSALAPYLGMTSWMFLGASSVVNGAFLVCAVRAVGVVDGVQGKELSLNLYLDMQKITRTTTTTVTHRSVDQSGAVRTQTRKTSTVAVSVAACPQADNEIQGVSSDEADTVEKDAEGDMSDPRTFSIKGLPLAHIHSLIETWGGPSSLEGLTTTDVCVRFLKPLTVESGLSLCAQYYTSKNTALSSLVQNATWFISHAWQYRFLDVIGAIDNFAAQEGLDPATTVIWFDLFSNSQHDTASKPFTWWETTFMNAVKKIGNVVMVIQPWSNPIPLTRVWCIFELYASTATSSSFHVAMTPTETKAFMAQLLDSAESYYTVLSSLRSQNAKSFLETDRLAIFALVRETVGFIALDRLVLDTLLEWTFRQLKQFSEKAETCEEALCWKVVLGTFYYLMGKNSEAEQLLLGLVGQCKDVFGETHIQTINVLHKLGVNYLAQARYKEAEQQFLLCIESSDGADAVASINFSVSLATAYSRLGRFNEAEAVYKSCLQDGKIQRDLSTLAPLSSFGEFYVDQKRYAEAEPMLKQVLEARVQALGKTHPISVRSMKALGKLYLQMEKFDEAEVLLLAAVEGNQQAFGDEHFATLGAMNDLAVLYDEQRLFSKAEQIYVKCVELRTATIGEFHPDTLLAKCNLAMNLQFQYRNAEAEPLFDASVEGFKKILGLLHPDTLRTMTNAAVFYELDEQYEKAGILYKQVLDARTKMLGLSHASTLVSMSSLADVYNAEGRKQEAKELYESCLEQRIATVGPHHLDTLATTKSLAKLAQSLGDATAAESLFLNLVDGLKITLGLSDRKTMDAMNEVGLFYISKQQFSKAEPLFETALRESKHTLGSNHLYTLSLMNNLAFVFKAQRKSGEAKETFNKCLDTCNALGEAATAIKLRALFHLGSLHESLGEIEDAEKVLKVCYEGQVEMLGLNHPQTLATQSILDRLHPIEC</sequence>
<dbReference type="GO" id="GO:0031966">
    <property type="term" value="C:mitochondrial membrane"/>
    <property type="evidence" value="ECO:0007669"/>
    <property type="project" value="UniProtKB-SubCell"/>
</dbReference>
<feature type="transmembrane region" description="Helical" evidence="14">
    <location>
        <begin position="130"/>
        <end position="156"/>
    </location>
</feature>
<dbReference type="Pfam" id="PF13424">
    <property type="entry name" value="TPR_12"/>
    <property type="match status" value="5"/>
</dbReference>
<dbReference type="AlphaFoldDB" id="A0A507ETG5"/>
<dbReference type="SUPFAM" id="SSF48452">
    <property type="entry name" value="TPR-like"/>
    <property type="match status" value="4"/>
</dbReference>
<keyword evidence="16" id="KW-1185">Reference proteome</keyword>
<name>A0A507ETG5_9FUNG</name>
<evidence type="ECO:0000256" key="14">
    <source>
        <dbReference type="SAM" id="Phobius"/>
    </source>
</evidence>
<evidence type="ECO:0000256" key="1">
    <source>
        <dbReference type="ARBA" id="ARBA00004225"/>
    </source>
</evidence>
<dbReference type="PROSITE" id="PS50005">
    <property type="entry name" value="TPR"/>
    <property type="match status" value="1"/>
</dbReference>
<dbReference type="NCBIfam" id="TIGR01473">
    <property type="entry name" value="cyoE_ctaB"/>
    <property type="match status" value="1"/>
</dbReference>
<evidence type="ECO:0000256" key="2">
    <source>
        <dbReference type="ARBA" id="ARBA00005985"/>
    </source>
</evidence>